<feature type="domain" description="ABM" evidence="1">
    <location>
        <begin position="3"/>
        <end position="67"/>
    </location>
</feature>
<dbReference type="Proteomes" id="UP000256845">
    <property type="component" value="Unassembled WGS sequence"/>
</dbReference>
<proteinExistence type="predicted"/>
<evidence type="ECO:0000313" key="3">
    <source>
        <dbReference type="Proteomes" id="UP000256845"/>
    </source>
</evidence>
<dbReference type="SUPFAM" id="SSF54909">
    <property type="entry name" value="Dimeric alpha+beta barrel"/>
    <property type="match status" value="1"/>
</dbReference>
<keyword evidence="2" id="KW-0503">Monooxygenase</keyword>
<gene>
    <name evidence="2" type="ORF">DFP90_10717</name>
</gene>
<reference evidence="2 3" key="1">
    <citation type="submission" date="2018-07" db="EMBL/GenBank/DDBJ databases">
        <title>Genomic Encyclopedia of Type Strains, Phase III (KMG-III): the genomes of soil and plant-associated and newly described type strains.</title>
        <authorList>
            <person name="Whitman W."/>
        </authorList>
    </citation>
    <scope>NUCLEOTIDE SEQUENCE [LARGE SCALE GENOMIC DNA]</scope>
    <source>
        <strain evidence="2 3">CECT 8488</strain>
    </source>
</reference>
<sequence length="96" mass="11087">MRVTVTIQAKVNQGGYRALEPFLRENLPNVRSFPGALNVSILFNSQTNDFLIHEEWLSEEHHQAYLQAITENGVLARLAGFFEAQPVIHYYRKEEI</sequence>
<protein>
    <submittedName>
        <fullName evidence="2">Quinol monooxygenase YgiN</fullName>
    </submittedName>
</protein>
<keyword evidence="2" id="KW-0560">Oxidoreductase</keyword>
<accession>A0A3D9HGC4</accession>
<dbReference type="Gene3D" id="3.30.70.100">
    <property type="match status" value="1"/>
</dbReference>
<dbReference type="OrthoDB" id="7376024at2"/>
<dbReference type="EMBL" id="QRDW01000007">
    <property type="protein sequence ID" value="RED48514.1"/>
    <property type="molecule type" value="Genomic_DNA"/>
</dbReference>
<dbReference type="AlphaFoldDB" id="A0A3D9HGC4"/>
<keyword evidence="3" id="KW-1185">Reference proteome</keyword>
<dbReference type="RefSeq" id="WP_115937466.1">
    <property type="nucleotide sequence ID" value="NZ_QRDW01000007.1"/>
</dbReference>
<comment type="caution">
    <text evidence="2">The sequence shown here is derived from an EMBL/GenBank/DDBJ whole genome shotgun (WGS) entry which is preliminary data.</text>
</comment>
<evidence type="ECO:0000313" key="2">
    <source>
        <dbReference type="EMBL" id="RED48514.1"/>
    </source>
</evidence>
<dbReference type="InterPro" id="IPR011008">
    <property type="entry name" value="Dimeric_a/b-barrel"/>
</dbReference>
<dbReference type="Pfam" id="PF03992">
    <property type="entry name" value="ABM"/>
    <property type="match status" value="1"/>
</dbReference>
<dbReference type="GO" id="GO:0004497">
    <property type="term" value="F:monooxygenase activity"/>
    <property type="evidence" value="ECO:0007669"/>
    <property type="project" value="UniProtKB-KW"/>
</dbReference>
<organism evidence="2 3">
    <name type="scientific">Aestuariispira insulae</name>
    <dbReference type="NCBI Taxonomy" id="1461337"/>
    <lineage>
        <taxon>Bacteria</taxon>
        <taxon>Pseudomonadati</taxon>
        <taxon>Pseudomonadota</taxon>
        <taxon>Alphaproteobacteria</taxon>
        <taxon>Rhodospirillales</taxon>
        <taxon>Kiloniellaceae</taxon>
        <taxon>Aestuariispira</taxon>
    </lineage>
</organism>
<dbReference type="InterPro" id="IPR007138">
    <property type="entry name" value="ABM_dom"/>
</dbReference>
<name>A0A3D9HGC4_9PROT</name>
<evidence type="ECO:0000259" key="1">
    <source>
        <dbReference type="Pfam" id="PF03992"/>
    </source>
</evidence>